<dbReference type="RefSeq" id="YP_009950217.1">
    <property type="nucleotide sequence ID" value="NC_051588.1"/>
</dbReference>
<gene>
    <name evidence="2" type="primary">67</name>
    <name evidence="2" type="ORF">SEA_AMINAY_67</name>
</gene>
<dbReference type="GeneID" id="60321628"/>
<reference evidence="3" key="1">
    <citation type="submission" date="2018-06" db="EMBL/GenBank/DDBJ databases">
        <authorList>
            <person name="Zhirakovskaya E."/>
        </authorList>
    </citation>
    <scope>NUCLEOTIDE SEQUENCE [LARGE SCALE GENOMIC DNA]</scope>
</reference>
<proteinExistence type="predicted"/>
<dbReference type="EMBL" id="MH509442">
    <property type="protein sequence ID" value="AXH46904.1"/>
    <property type="molecule type" value="Genomic_DNA"/>
</dbReference>
<feature type="region of interest" description="Disordered" evidence="1">
    <location>
        <begin position="1"/>
        <end position="21"/>
    </location>
</feature>
<evidence type="ECO:0000313" key="3">
    <source>
        <dbReference type="Proteomes" id="UP000259472"/>
    </source>
</evidence>
<name>A0A345KV52_9CAUD</name>
<organism evidence="2 3">
    <name type="scientific">Mycobacterium phage Aminay</name>
    <dbReference type="NCBI Taxonomy" id="2250291"/>
    <lineage>
        <taxon>Viruses</taxon>
        <taxon>Duplodnaviria</taxon>
        <taxon>Heunggongvirae</taxon>
        <taxon>Uroviricota</taxon>
        <taxon>Caudoviricetes</taxon>
        <taxon>Weiservirinae</taxon>
        <taxon>Aminayvirus</taxon>
        <taxon>Aminayvirus aminay</taxon>
    </lineage>
</organism>
<dbReference type="KEGG" id="vg:60321628"/>
<sequence length="57" mass="6342">MGHRQKGKGGKRKRSWHHLGNQDRIFRRAITALDNAQARAIDSVEDAYAGELVARGA</sequence>
<keyword evidence="3" id="KW-1185">Reference proteome</keyword>
<dbReference type="Proteomes" id="UP000259472">
    <property type="component" value="Segment"/>
</dbReference>
<accession>A0A345KV52</accession>
<evidence type="ECO:0000256" key="1">
    <source>
        <dbReference type="SAM" id="MobiDB-lite"/>
    </source>
</evidence>
<protein>
    <submittedName>
        <fullName evidence="2">Uncharacterized protein</fullName>
    </submittedName>
</protein>
<feature type="compositionally biased region" description="Basic residues" evidence="1">
    <location>
        <begin position="1"/>
        <end position="17"/>
    </location>
</feature>
<evidence type="ECO:0000313" key="2">
    <source>
        <dbReference type="EMBL" id="AXH46904.1"/>
    </source>
</evidence>